<evidence type="ECO:0000313" key="2">
    <source>
        <dbReference type="EMBL" id="AQK98918.1"/>
    </source>
</evidence>
<sequence>MPLALAQLQDLRDRISDRLRPWSRSAQFWVRAADIYTSYKVCQLRAGFVKDEDELETMWERQHELGAEKMYSLCSELGGLFLKVDFEQAAQILGKPDLAPMAWVKRLVTLCDQAPSTPFDVVRDVVEKQLGKNFDDMFEFFDVEPVGSASIAQVHRARLKLSKTDVAVKVQHPGAEQLMMVDIRNMQAMALFLQKHDLNFDLFSATKEMEKQVALLDYGQVKEMPEDLRLAYANLVVAMADDDFSRAEESFRELGIRTWAITDNKLEELFQLSLRMFDTRLPPGVTVMSPFADDSSLNKIGVESFPEELFSVLRTIQLLRGLTVGMGLTFSCAQHWRPIAEEALLKAGRQSASKSRKQKRSFLRRLFW</sequence>
<dbReference type="ExpressionAtlas" id="A0A1D6G6U4">
    <property type="expression patterns" value="baseline and differential"/>
</dbReference>
<feature type="domain" description="ABC1 atypical kinase-like" evidence="1">
    <location>
        <begin position="110"/>
        <end position="213"/>
    </location>
</feature>
<dbReference type="InterPro" id="IPR051130">
    <property type="entry name" value="Mito_struct-func_regulator"/>
</dbReference>
<evidence type="ECO:0000259" key="1">
    <source>
        <dbReference type="Pfam" id="PF03109"/>
    </source>
</evidence>
<dbReference type="EMBL" id="CM000784">
    <property type="protein sequence ID" value="AQK98918.1"/>
    <property type="molecule type" value="Genomic_DNA"/>
</dbReference>
<accession>A0A1D6G6U4</accession>
<dbReference type="InterPro" id="IPR011009">
    <property type="entry name" value="Kinase-like_dom_sf"/>
</dbReference>
<dbReference type="PANTHER" id="PTHR43173:SF12">
    <property type="entry name" value="PROTEIN KINASE SUPERFAMILY PROTEIN"/>
    <property type="match status" value="1"/>
</dbReference>
<dbReference type="AlphaFoldDB" id="A0A1D6G6U4"/>
<gene>
    <name evidence="2" type="ORF">ZEAMMB73_Zm00001d012137</name>
</gene>
<organism evidence="2">
    <name type="scientific">Zea mays</name>
    <name type="common">Maize</name>
    <dbReference type="NCBI Taxonomy" id="4577"/>
    <lineage>
        <taxon>Eukaryota</taxon>
        <taxon>Viridiplantae</taxon>
        <taxon>Streptophyta</taxon>
        <taxon>Embryophyta</taxon>
        <taxon>Tracheophyta</taxon>
        <taxon>Spermatophyta</taxon>
        <taxon>Magnoliopsida</taxon>
        <taxon>Liliopsida</taxon>
        <taxon>Poales</taxon>
        <taxon>Poaceae</taxon>
        <taxon>PACMAD clade</taxon>
        <taxon>Panicoideae</taxon>
        <taxon>Andropogonodae</taxon>
        <taxon>Andropogoneae</taxon>
        <taxon>Tripsacinae</taxon>
        <taxon>Zea</taxon>
    </lineage>
</organism>
<reference evidence="2" key="1">
    <citation type="submission" date="2015-12" db="EMBL/GenBank/DDBJ databases">
        <title>Update maize B73 reference genome by single molecule sequencing technologies.</title>
        <authorList>
            <consortium name="Maize Genome Sequencing Project"/>
            <person name="Ware D."/>
        </authorList>
    </citation>
    <scope>NUCLEOTIDE SEQUENCE</scope>
    <source>
        <tissue evidence="2">Seedling</tissue>
    </source>
</reference>
<name>A0A1D6G6U4_MAIZE</name>
<dbReference type="PANTHER" id="PTHR43173">
    <property type="entry name" value="ABC1 FAMILY PROTEIN"/>
    <property type="match status" value="1"/>
</dbReference>
<proteinExistence type="predicted"/>
<dbReference type="Pfam" id="PF03109">
    <property type="entry name" value="ABC1"/>
    <property type="match status" value="1"/>
</dbReference>
<dbReference type="InterPro" id="IPR004147">
    <property type="entry name" value="ABC1_dom"/>
</dbReference>
<keyword evidence="2" id="KW-0808">Transferase</keyword>
<protein>
    <submittedName>
        <fullName evidence="2">Protein kinase</fullName>
    </submittedName>
</protein>
<dbReference type="PaxDb" id="4577-GRMZM2G349380_P01"/>
<dbReference type="SUPFAM" id="SSF56112">
    <property type="entry name" value="Protein kinase-like (PK-like)"/>
    <property type="match status" value="1"/>
</dbReference>
<keyword evidence="2" id="KW-0418">Kinase</keyword>
<dbReference type="GO" id="GO:0016301">
    <property type="term" value="F:kinase activity"/>
    <property type="evidence" value="ECO:0007669"/>
    <property type="project" value="UniProtKB-KW"/>
</dbReference>